<sequence>MLKTAVIGTDSPIGLAVVRELGERGVPVYAIGNRPDSIGGKSRHADRFFLRPRGPLAQWLPEFVTTHEIGAVMAISEQTLAELCALRGTLPGCLVIAPEAEKFALVLDKSATLDAARSVGIDVPASWQPLAPQNENTFPTSLTYPVAVKWSDPVAMIDRLSAASLPLEKVEYADNPEALQSILRKYDRIATWPMVQEYARGYGFGQMLHMHRGEATLKFQHRRLREWPPTGGISTCCTSVPLTEHNEQMMLSERLLRSIGWEGPAMVEYRHDPATGRYVLMEINGRFWGSIPLAYHCDANFAWETWRCAVGQAKLTVSRSPSRPRHRIARYMVPDTKHLLAQMKNALPMAEKLVLLSSFIFQFIDPAACYYVWSVRDPRPFLSDIRSIISQAARRGKPAPDGSPRIPPAASTLP</sequence>
<comment type="caution">
    <text evidence="2">The sequence shown here is derived from an EMBL/GenBank/DDBJ whole genome shotgun (WGS) entry which is preliminary data.</text>
</comment>
<keyword evidence="3" id="KW-1185">Reference proteome</keyword>
<evidence type="ECO:0000256" key="1">
    <source>
        <dbReference type="SAM" id="MobiDB-lite"/>
    </source>
</evidence>
<dbReference type="OrthoDB" id="9765608at2"/>
<evidence type="ECO:0000313" key="2">
    <source>
        <dbReference type="EMBL" id="MXP45287.1"/>
    </source>
</evidence>
<gene>
    <name evidence="2" type="ORF">GRI65_12595</name>
</gene>
<reference evidence="2 3" key="1">
    <citation type="submission" date="2019-12" db="EMBL/GenBank/DDBJ databases">
        <title>Genomic-based taxomic classification of the family Erythrobacteraceae.</title>
        <authorList>
            <person name="Xu L."/>
        </authorList>
    </citation>
    <scope>NUCLEOTIDE SEQUENCE [LARGE SCALE GENOMIC DNA]</scope>
    <source>
        <strain evidence="2 3">KCTC 42453</strain>
    </source>
</reference>
<dbReference type="Proteomes" id="UP000431922">
    <property type="component" value="Unassembled WGS sequence"/>
</dbReference>
<protein>
    <submittedName>
        <fullName evidence="2">Carboxylate--amine ligase</fullName>
    </submittedName>
</protein>
<accession>A0A845B776</accession>
<feature type="region of interest" description="Disordered" evidence="1">
    <location>
        <begin position="393"/>
        <end position="414"/>
    </location>
</feature>
<organism evidence="2 3">
    <name type="scientific">Allopontixanthobacter sediminis</name>
    <dbReference type="NCBI Taxonomy" id="1689985"/>
    <lineage>
        <taxon>Bacteria</taxon>
        <taxon>Pseudomonadati</taxon>
        <taxon>Pseudomonadota</taxon>
        <taxon>Alphaproteobacteria</taxon>
        <taxon>Sphingomonadales</taxon>
        <taxon>Erythrobacteraceae</taxon>
        <taxon>Allopontixanthobacter</taxon>
    </lineage>
</organism>
<evidence type="ECO:0000313" key="3">
    <source>
        <dbReference type="Proteomes" id="UP000431922"/>
    </source>
</evidence>
<dbReference type="GO" id="GO:0016874">
    <property type="term" value="F:ligase activity"/>
    <property type="evidence" value="ECO:0007669"/>
    <property type="project" value="UniProtKB-KW"/>
</dbReference>
<name>A0A845B776_9SPHN</name>
<keyword evidence="2" id="KW-0436">Ligase</keyword>
<dbReference type="SUPFAM" id="SSF56059">
    <property type="entry name" value="Glutathione synthetase ATP-binding domain-like"/>
    <property type="match status" value="1"/>
</dbReference>
<dbReference type="AlphaFoldDB" id="A0A845B776"/>
<proteinExistence type="predicted"/>
<dbReference type="EMBL" id="WTYL01000003">
    <property type="protein sequence ID" value="MXP45287.1"/>
    <property type="molecule type" value="Genomic_DNA"/>
</dbReference>
<dbReference type="Gene3D" id="3.30.470.20">
    <property type="entry name" value="ATP-grasp fold, B domain"/>
    <property type="match status" value="1"/>
</dbReference>
<dbReference type="RefSeq" id="WP_160756903.1">
    <property type="nucleotide sequence ID" value="NZ_WTYL01000003.1"/>
</dbReference>